<dbReference type="SUPFAM" id="SSF51445">
    <property type="entry name" value="(Trans)glycosidases"/>
    <property type="match status" value="1"/>
</dbReference>
<reference evidence="6 7" key="1">
    <citation type="submission" date="2024-06" db="EMBL/GenBank/DDBJ databases">
        <authorList>
            <person name="Chen R.Y."/>
        </authorList>
    </citation>
    <scope>NUCLEOTIDE SEQUENCE [LARGE SCALE GENOMIC DNA]</scope>
    <source>
        <strain evidence="6 7">D2</strain>
    </source>
</reference>
<evidence type="ECO:0000256" key="1">
    <source>
        <dbReference type="ARBA" id="ARBA00022801"/>
    </source>
</evidence>
<gene>
    <name evidence="6" type="ORF">ABS311_02940</name>
</gene>
<dbReference type="InterPro" id="IPR014718">
    <property type="entry name" value="GH-type_carb-bd"/>
</dbReference>
<dbReference type="InterPro" id="IPR029483">
    <property type="entry name" value="GH97_C"/>
</dbReference>
<dbReference type="InterPro" id="IPR029486">
    <property type="entry name" value="GH97_N"/>
</dbReference>
<evidence type="ECO:0000256" key="2">
    <source>
        <dbReference type="ARBA" id="ARBA00023295"/>
    </source>
</evidence>
<dbReference type="RefSeq" id="WP_143870220.1">
    <property type="nucleotide sequence ID" value="NZ_CP041660.1"/>
</dbReference>
<dbReference type="Proteomes" id="UP001467690">
    <property type="component" value="Unassembled WGS sequence"/>
</dbReference>
<dbReference type="Gene3D" id="3.20.20.70">
    <property type="entry name" value="Aldolase class I"/>
    <property type="match status" value="1"/>
</dbReference>
<dbReference type="PANTHER" id="PTHR35803:SF2">
    <property type="entry name" value="RETAINING ALPHA-GALACTOSIDASE"/>
    <property type="match status" value="1"/>
</dbReference>
<dbReference type="InterPro" id="IPR052720">
    <property type="entry name" value="Glycosyl_hydrolase_97"/>
</dbReference>
<evidence type="ECO:0000313" key="6">
    <source>
        <dbReference type="EMBL" id="MER2490836.1"/>
    </source>
</evidence>
<proteinExistence type="predicted"/>
<feature type="domain" description="Glycosyl-hydrolase 97 catalytic" evidence="3">
    <location>
        <begin position="323"/>
        <end position="463"/>
    </location>
</feature>
<dbReference type="PANTHER" id="PTHR35803">
    <property type="entry name" value="GLUCAN 1,4-ALPHA-GLUCOSIDASE SUSB-RELATED"/>
    <property type="match status" value="1"/>
</dbReference>
<name>A0ABV1RD33_9ALTE</name>
<feature type="domain" description="Glycosyl-hydrolase 97 N-terminal" evidence="4">
    <location>
        <begin position="25"/>
        <end position="292"/>
    </location>
</feature>
<evidence type="ECO:0000259" key="5">
    <source>
        <dbReference type="Pfam" id="PF14509"/>
    </source>
</evidence>
<evidence type="ECO:0000313" key="7">
    <source>
        <dbReference type="Proteomes" id="UP001467690"/>
    </source>
</evidence>
<dbReference type="InterPro" id="IPR013780">
    <property type="entry name" value="Glyco_hydro_b"/>
</dbReference>
<dbReference type="GO" id="GO:0016787">
    <property type="term" value="F:hydrolase activity"/>
    <property type="evidence" value="ECO:0007669"/>
    <property type="project" value="UniProtKB-KW"/>
</dbReference>
<dbReference type="Pfam" id="PF10566">
    <property type="entry name" value="Glyco_hydro_97"/>
    <property type="match status" value="1"/>
</dbReference>
<dbReference type="InterPro" id="IPR017853">
    <property type="entry name" value="GH"/>
</dbReference>
<keyword evidence="2" id="KW-0326">Glycosidase</keyword>
<dbReference type="Gene3D" id="2.70.98.10">
    <property type="match status" value="1"/>
</dbReference>
<accession>A0ABV1RD33</accession>
<organism evidence="6 7">
    <name type="scientific">Catenovulum sediminis</name>
    <dbReference type="NCBI Taxonomy" id="1740262"/>
    <lineage>
        <taxon>Bacteria</taxon>
        <taxon>Pseudomonadati</taxon>
        <taxon>Pseudomonadota</taxon>
        <taxon>Gammaproteobacteria</taxon>
        <taxon>Alteromonadales</taxon>
        <taxon>Alteromonadaceae</taxon>
        <taxon>Catenovulum</taxon>
    </lineage>
</organism>
<dbReference type="InterPro" id="IPR013785">
    <property type="entry name" value="Aldolase_TIM"/>
</dbReference>
<evidence type="ECO:0000259" key="4">
    <source>
        <dbReference type="Pfam" id="PF14508"/>
    </source>
</evidence>
<keyword evidence="7" id="KW-1185">Reference proteome</keyword>
<protein>
    <submittedName>
        <fullName evidence="6">Glycoside hydrolase family 97 catalytic domain-containing protein</fullName>
    </submittedName>
</protein>
<keyword evidence="1 6" id="KW-0378">Hydrolase</keyword>
<comment type="caution">
    <text evidence="6">The sequence shown here is derived from an EMBL/GenBank/DDBJ whole genome shotgun (WGS) entry which is preliminary data.</text>
</comment>
<dbReference type="PROSITE" id="PS51257">
    <property type="entry name" value="PROKAR_LIPOPROTEIN"/>
    <property type="match status" value="1"/>
</dbReference>
<dbReference type="EMBL" id="JBELOE010000075">
    <property type="protein sequence ID" value="MER2490836.1"/>
    <property type="molecule type" value="Genomic_DNA"/>
</dbReference>
<feature type="domain" description="Glycosyl-hydrolase 97 C-terminal oligomerisation" evidence="5">
    <location>
        <begin position="556"/>
        <end position="642"/>
    </location>
</feature>
<dbReference type="Pfam" id="PF14509">
    <property type="entry name" value="GH97_C"/>
    <property type="match status" value="1"/>
</dbReference>
<dbReference type="InterPro" id="IPR019563">
    <property type="entry name" value="GH97_catalytic"/>
</dbReference>
<dbReference type="Pfam" id="PF14508">
    <property type="entry name" value="GH97_N"/>
    <property type="match status" value="1"/>
</dbReference>
<dbReference type="Gene3D" id="2.60.40.1180">
    <property type="entry name" value="Golgi alpha-mannosidase II"/>
    <property type="match status" value="1"/>
</dbReference>
<sequence>MFKHTLTLLGATLITACSQSPNLTLQSPDHAIQVKLEFDENQQLFYSVYRNNVEVIESSELGLVFKDRVFASNLTLSEQSDVSKIIDTYQLYSAKVKNVAYQANEQTFTLQNENQQKLNIRFRVSNDGVAFQYQVLASQEDNADQQIELLDELTEFDFNMQTRAWLQPVAKAQTGWSNTNPSYEEHYLMDIAVDTPSPTGAGWVFPALFKSANTWVAISEAGIQAQHNAARLSSESPNGQYEIDKPMDAEVFTDGKLMSNGGLPFQTAWRIIALGDLKTVSESTLGTDLAEPNKIQNTDFIKPGIASWSWGLLKDDFTIFSVQKEFVDHAADMKWQYTLVDADWDQKIGNEKMQELTDYAASKGIGVLVWYNSSGEWNTTPYTPKHALLTQKQRRAEFKKLNEMGIKGVKIDFFAGDGQSMMQYYIDILQDAADYELLVNFHGATLPRGLNRTYPNLMTSEAVHGFEMITFSQKSADLAASHSAMLPFSRNLFDPMDFTPTTFNDIPNIERKTTNAFELAQSVLFVSGIQHIVETPAGMKNTPYYVKQVLQEIPASWDESVFVEGFPGKLAVFARRTDKQWYIAGINGEQKTKTLTLDLSQFTGKNAFIIKTGEGQANMVRSPIKLTDDTKVSLLANDGFLIQVKE</sequence>
<evidence type="ECO:0000259" key="3">
    <source>
        <dbReference type="Pfam" id="PF10566"/>
    </source>
</evidence>